<name>A0A6B9SVL1_9CAUD</name>
<sequence>MSELNTNTATETTAAAEGVKLTRREKLLAQYNTAFAKHAELAAKLQELAAEINSIDALAAVTVGSVVVVTVGRGDEAKEVEATVIGVREEEDGSKTYKVTYGSGFDADIAVVKGNKLKLPVAVTAEAAAE</sequence>
<evidence type="ECO:0000313" key="1">
    <source>
        <dbReference type="EMBL" id="QHJ75342.1"/>
    </source>
</evidence>
<organism evidence="1 2">
    <name type="scientific">Sphaerotilus phage vB_SnaP-R1</name>
    <dbReference type="NCBI Taxonomy" id="2696336"/>
    <lineage>
        <taxon>Viruses</taxon>
        <taxon>Duplodnaviria</taxon>
        <taxon>Heunggongvirae</taxon>
        <taxon>Uroviricota</taxon>
        <taxon>Caudoviricetes</taxon>
        <taxon>Autographivirales</taxon>
        <taxon>Autoscriptoviridae</taxon>
        <taxon>Natansvirus</taxon>
        <taxon>Natansvirus SnaPR1</taxon>
    </lineage>
</organism>
<keyword evidence="2" id="KW-1185">Reference proteome</keyword>
<dbReference type="Proteomes" id="UP000464416">
    <property type="component" value="Segment"/>
</dbReference>
<proteinExistence type="predicted"/>
<reference evidence="1 2" key="1">
    <citation type="submission" date="2019-12" db="EMBL/GenBank/DDBJ databases">
        <title>The first sequenced Sphaerotilus natans bacteriophage genome is one of a kind - characterization and potential to control this filamentous bacterium in WWTP.</title>
        <authorList>
            <person name="Ferreira R."/>
            <person name="Amado R."/>
            <person name="Padrao J."/>
            <person name="Ferreira V."/>
            <person name="Dias N.M."/>
            <person name="Melo L.D.R."/>
            <person name="Azeredo J."/>
            <person name="Santos S.B."/>
            <person name="Nicolau A."/>
        </authorList>
    </citation>
    <scope>NUCLEOTIDE SEQUENCE [LARGE SCALE GENOMIC DNA]</scope>
</reference>
<gene>
    <name evidence="1" type="ORF">SnaR1_gp12</name>
</gene>
<dbReference type="EMBL" id="MN844877">
    <property type="protein sequence ID" value="QHJ75342.1"/>
    <property type="molecule type" value="Genomic_DNA"/>
</dbReference>
<evidence type="ECO:0000313" key="2">
    <source>
        <dbReference type="Proteomes" id="UP000464416"/>
    </source>
</evidence>
<protein>
    <submittedName>
        <fullName evidence="1">Uncharacterized protein</fullName>
    </submittedName>
</protein>
<accession>A0A6B9SVL1</accession>